<dbReference type="Proteomes" id="UP000281406">
    <property type="component" value="Unassembled WGS sequence"/>
</dbReference>
<keyword evidence="2" id="KW-1185">Reference proteome</keyword>
<name>A0A3N0Z3W0_ANAGA</name>
<organism evidence="1 2">
    <name type="scientific">Anabarilius grahami</name>
    <name type="common">Kanglang fish</name>
    <name type="synonym">Barilius grahami</name>
    <dbReference type="NCBI Taxonomy" id="495550"/>
    <lineage>
        <taxon>Eukaryota</taxon>
        <taxon>Metazoa</taxon>
        <taxon>Chordata</taxon>
        <taxon>Craniata</taxon>
        <taxon>Vertebrata</taxon>
        <taxon>Euteleostomi</taxon>
        <taxon>Actinopterygii</taxon>
        <taxon>Neopterygii</taxon>
        <taxon>Teleostei</taxon>
        <taxon>Ostariophysi</taxon>
        <taxon>Cypriniformes</taxon>
        <taxon>Xenocyprididae</taxon>
        <taxon>Xenocypridinae</taxon>
        <taxon>Xenocypridinae incertae sedis</taxon>
        <taxon>Anabarilius</taxon>
    </lineage>
</organism>
<sequence length="88" mass="9786">MRSAYINRGVRSASPPAPLPLLSSASLDFSMNLDIFRDAFKSFKSIGLLSPPQRNEGSSWLWVRGKVKGMLGYPRAASVIEEFELKIQ</sequence>
<dbReference type="AlphaFoldDB" id="A0A3N0Z3W0"/>
<accession>A0A3N0Z3W0</accession>
<comment type="caution">
    <text evidence="1">The sequence shown here is derived from an EMBL/GenBank/DDBJ whole genome shotgun (WGS) entry which is preliminary data.</text>
</comment>
<gene>
    <name evidence="1" type="ORF">DPX16_5513</name>
</gene>
<proteinExistence type="predicted"/>
<reference evidence="1 2" key="1">
    <citation type="submission" date="2018-10" db="EMBL/GenBank/DDBJ databases">
        <title>Genome assembly for a Yunnan-Guizhou Plateau 3E fish, Anabarilius grahami (Regan), and its evolutionary and genetic applications.</title>
        <authorList>
            <person name="Jiang W."/>
        </authorList>
    </citation>
    <scope>NUCLEOTIDE SEQUENCE [LARGE SCALE GENOMIC DNA]</scope>
    <source>
        <strain evidence="1">AG-KIZ</strain>
        <tissue evidence="1">Muscle</tissue>
    </source>
</reference>
<evidence type="ECO:0000313" key="1">
    <source>
        <dbReference type="EMBL" id="ROL52962.1"/>
    </source>
</evidence>
<protein>
    <submittedName>
        <fullName evidence="1">Uncharacterized protein</fullName>
    </submittedName>
</protein>
<dbReference type="EMBL" id="RJVU01014303">
    <property type="protein sequence ID" value="ROL52962.1"/>
    <property type="molecule type" value="Genomic_DNA"/>
</dbReference>
<evidence type="ECO:0000313" key="2">
    <source>
        <dbReference type="Proteomes" id="UP000281406"/>
    </source>
</evidence>